<accession>A0A1W0XA99</accession>
<dbReference type="Proteomes" id="UP000192578">
    <property type="component" value="Unassembled WGS sequence"/>
</dbReference>
<protein>
    <submittedName>
        <fullName evidence="1">Uncharacterized protein</fullName>
    </submittedName>
</protein>
<gene>
    <name evidence="1" type="ORF">BV898_01523</name>
</gene>
<organism evidence="1 2">
    <name type="scientific">Hypsibius exemplaris</name>
    <name type="common">Freshwater tardigrade</name>
    <dbReference type="NCBI Taxonomy" id="2072580"/>
    <lineage>
        <taxon>Eukaryota</taxon>
        <taxon>Metazoa</taxon>
        <taxon>Ecdysozoa</taxon>
        <taxon>Tardigrada</taxon>
        <taxon>Eutardigrada</taxon>
        <taxon>Parachela</taxon>
        <taxon>Hypsibioidea</taxon>
        <taxon>Hypsibiidae</taxon>
        <taxon>Hypsibius</taxon>
    </lineage>
</organism>
<evidence type="ECO:0000313" key="2">
    <source>
        <dbReference type="Proteomes" id="UP000192578"/>
    </source>
</evidence>
<dbReference type="EMBL" id="MTYJ01000006">
    <property type="protein sequence ID" value="OQV24459.1"/>
    <property type="molecule type" value="Genomic_DNA"/>
</dbReference>
<sequence>MLGSIFNDLRYRHCTQIQLAHQTQTLMMDTSWVAALFGLGRLNLKHYFVRLLCRDVLPLRRGLTVSGGEVSTATKVPKTVFLATQTLVQLNCSCDLGVLGYLKQFQSE</sequence>
<proteinExistence type="predicted"/>
<reference evidence="2" key="1">
    <citation type="submission" date="2017-01" db="EMBL/GenBank/DDBJ databases">
        <title>Comparative genomics of anhydrobiosis in the tardigrade Hypsibius dujardini.</title>
        <authorList>
            <person name="Yoshida Y."/>
            <person name="Koutsovoulos G."/>
            <person name="Laetsch D."/>
            <person name="Stevens L."/>
            <person name="Kumar S."/>
            <person name="Horikawa D."/>
            <person name="Ishino K."/>
            <person name="Komine S."/>
            <person name="Tomita M."/>
            <person name="Blaxter M."/>
            <person name="Arakawa K."/>
        </authorList>
    </citation>
    <scope>NUCLEOTIDE SEQUENCE [LARGE SCALE GENOMIC DNA]</scope>
    <source>
        <strain evidence="2">Z151</strain>
    </source>
</reference>
<evidence type="ECO:0000313" key="1">
    <source>
        <dbReference type="EMBL" id="OQV24459.1"/>
    </source>
</evidence>
<dbReference type="AlphaFoldDB" id="A0A1W0XA99"/>
<name>A0A1W0XA99_HYPEX</name>
<keyword evidence="2" id="KW-1185">Reference proteome</keyword>
<comment type="caution">
    <text evidence="1">The sequence shown here is derived from an EMBL/GenBank/DDBJ whole genome shotgun (WGS) entry which is preliminary data.</text>
</comment>